<dbReference type="GO" id="GO:0004519">
    <property type="term" value="F:endonuclease activity"/>
    <property type="evidence" value="ECO:0007669"/>
    <property type="project" value="UniProtKB-KW"/>
</dbReference>
<evidence type="ECO:0000313" key="3">
    <source>
        <dbReference type="Proteomes" id="UP000069914"/>
    </source>
</evidence>
<dbReference type="Proteomes" id="UP000069914">
    <property type="component" value="Chromosome"/>
</dbReference>
<dbReference type="InterPro" id="IPR003615">
    <property type="entry name" value="HNH_nuc"/>
</dbReference>
<dbReference type="RefSeq" id="WP_048619610.1">
    <property type="nucleotide sequence ID" value="NZ_CABMLM010000011.1"/>
</dbReference>
<feature type="domain" description="HNH nuclease" evidence="1">
    <location>
        <begin position="6"/>
        <end position="65"/>
    </location>
</feature>
<dbReference type="EMBL" id="CP011975">
    <property type="protein sequence ID" value="AKP34698.1"/>
    <property type="molecule type" value="Genomic_DNA"/>
</dbReference>
<keyword evidence="2" id="KW-0378">Hydrolase</keyword>
<gene>
    <name evidence="2" type="ORF">ACZ76_14780</name>
</gene>
<evidence type="ECO:0000313" key="2">
    <source>
        <dbReference type="EMBL" id="AKP34698.1"/>
    </source>
</evidence>
<dbReference type="SMART" id="SM00507">
    <property type="entry name" value="HNHc"/>
    <property type="match status" value="1"/>
</dbReference>
<evidence type="ECO:0000259" key="1">
    <source>
        <dbReference type="SMART" id="SM00507"/>
    </source>
</evidence>
<keyword evidence="3" id="KW-1185">Reference proteome</keyword>
<proteinExistence type="predicted"/>
<sequence>MKLSKKQRAELRGMFGGKCAYCGCELTDKWHADHAQPVIRTGGVMIYQDRDNIENLVPSCHPCNLHKHCNSLEDYRRIIDDGRREFLRSGKGKALVRMGLVDMKPDPVIFWFEKWREESSRDERLFSNE</sequence>
<dbReference type="InterPro" id="IPR002711">
    <property type="entry name" value="HNH"/>
</dbReference>
<keyword evidence="2" id="KW-0540">Nuclease</keyword>
<dbReference type="Pfam" id="PF01844">
    <property type="entry name" value="HNH"/>
    <property type="match status" value="1"/>
</dbReference>
<keyword evidence="2" id="KW-0255">Endonuclease</keyword>
<accession>A0ABM5UFR5</accession>
<reference evidence="2 3" key="1">
    <citation type="journal article" date="2015" name="Genome Announc.">
        <title>De Novo Genome Sequence of Yersinia aleksiciae Y159T.</title>
        <authorList>
            <person name="Sprague L.D."/>
            <person name="Neubauer H."/>
        </authorList>
    </citation>
    <scope>NUCLEOTIDE SEQUENCE [LARGE SCALE GENOMIC DNA]</scope>
    <source>
        <strain evidence="2 3">159</strain>
    </source>
</reference>
<protein>
    <submittedName>
        <fullName evidence="2">HNH endonuclease</fullName>
    </submittedName>
</protein>
<dbReference type="CDD" id="cd00085">
    <property type="entry name" value="HNHc"/>
    <property type="match status" value="1"/>
</dbReference>
<name>A0ABM5UFR5_YERAE</name>
<organism evidence="2 3">
    <name type="scientific">Yersinia aleksiciae</name>
    <dbReference type="NCBI Taxonomy" id="263819"/>
    <lineage>
        <taxon>Bacteria</taxon>
        <taxon>Pseudomonadati</taxon>
        <taxon>Pseudomonadota</taxon>
        <taxon>Gammaproteobacteria</taxon>
        <taxon>Enterobacterales</taxon>
        <taxon>Yersiniaceae</taxon>
        <taxon>Yersinia</taxon>
    </lineage>
</organism>
<dbReference type="GeneID" id="61903143"/>
<dbReference type="Gene3D" id="1.10.30.50">
    <property type="match status" value="1"/>
</dbReference>